<dbReference type="Gene3D" id="3.40.50.300">
    <property type="entry name" value="P-loop containing nucleotide triphosphate hydrolases"/>
    <property type="match status" value="1"/>
</dbReference>
<keyword evidence="2" id="KW-1185">Reference proteome</keyword>
<dbReference type="SUPFAM" id="SSF52540">
    <property type="entry name" value="P-loop containing nucleoside triphosphate hydrolases"/>
    <property type="match status" value="1"/>
</dbReference>
<dbReference type="Pfam" id="PF13671">
    <property type="entry name" value="AAA_33"/>
    <property type="match status" value="1"/>
</dbReference>
<dbReference type="SUPFAM" id="SSF56112">
    <property type="entry name" value="Protein kinase-like (PK-like)"/>
    <property type="match status" value="1"/>
</dbReference>
<dbReference type="InterPro" id="IPR052732">
    <property type="entry name" value="Cell-binding_unc_protein"/>
</dbReference>
<sequence length="503" mass="54412">MPFGHHGHMSGDASGVRMPAGPEIHETHTGIVALVGNRAYKVKKPVRTDFLDFSGVGQRERACVQEVELNRRLAPQAYLGVAHLSDVEGGPAEPVIVMRRYADEHRLSTRVRRGLPVEDELRAVADTLARFHAGAARSPEIDADGSRAAVEKRWRDNLTELHGYAPTLLPGDVVDQVERLVGEFLAGREALFAERIAERRIVDGHADLLADDIFWQPDGPVLLDCLEFDAGLRHVDGIDDAAFLAMDLEFLGRGDLGAQFLEHYRRAADDSAPEALGDFYIAYRAVVRAKTDCIRARQGRAEAVADAHRHLHLAAEHLRAGAVRLILVGGGPGTGKTTLARGLAGHLRAEVISTDDVRRDLQRDGVIAGEAGALGSGLYGPEQVEKVYDAVLDSAAGELGRGRTVILDGTWREPRHRARARDLAERMHCPSIEFACTLPLAEAEARIAGRRHTTSDATPAIAAALAAGNAEHDGVWEGAHRLDTGRPLGDTVAEAHEICCLAI</sequence>
<name>A0A7I7JZY9_9MYCO</name>
<dbReference type="Proteomes" id="UP000467006">
    <property type="component" value="Chromosome"/>
</dbReference>
<dbReference type="PANTHER" id="PTHR43883">
    <property type="entry name" value="SLR0207 PROTEIN"/>
    <property type="match status" value="1"/>
</dbReference>
<organism evidence="1 2">
    <name type="scientific">Mycolicibacterium duvalii</name>
    <dbReference type="NCBI Taxonomy" id="39688"/>
    <lineage>
        <taxon>Bacteria</taxon>
        <taxon>Bacillati</taxon>
        <taxon>Actinomycetota</taxon>
        <taxon>Actinomycetes</taxon>
        <taxon>Mycobacteriales</taxon>
        <taxon>Mycobacteriaceae</taxon>
        <taxon>Mycolicibacterium</taxon>
    </lineage>
</organism>
<accession>A0A7I7JZY9</accession>
<dbReference type="KEGG" id="mdu:MDUV_23100"/>
<dbReference type="InterPro" id="IPR011009">
    <property type="entry name" value="Kinase-like_dom_sf"/>
</dbReference>
<evidence type="ECO:0000313" key="1">
    <source>
        <dbReference type="EMBL" id="BBX17450.1"/>
    </source>
</evidence>
<protein>
    <submittedName>
        <fullName evidence="1">Uncharacterized protein</fullName>
    </submittedName>
</protein>
<dbReference type="AlphaFoldDB" id="A0A7I7JZY9"/>
<evidence type="ECO:0000313" key="2">
    <source>
        <dbReference type="Proteomes" id="UP000467006"/>
    </source>
</evidence>
<dbReference type="EMBL" id="AP022563">
    <property type="protein sequence ID" value="BBX17450.1"/>
    <property type="molecule type" value="Genomic_DNA"/>
</dbReference>
<gene>
    <name evidence="1" type="ORF">MDUV_23100</name>
</gene>
<dbReference type="PANTHER" id="PTHR43883:SF1">
    <property type="entry name" value="GLUCONOKINASE"/>
    <property type="match status" value="1"/>
</dbReference>
<reference evidence="1 2" key="1">
    <citation type="journal article" date="2019" name="Emerg. Microbes Infect.">
        <title>Comprehensive subspecies identification of 175 nontuberculous mycobacteria species based on 7547 genomic profiles.</title>
        <authorList>
            <person name="Matsumoto Y."/>
            <person name="Kinjo T."/>
            <person name="Motooka D."/>
            <person name="Nabeya D."/>
            <person name="Jung N."/>
            <person name="Uechi K."/>
            <person name="Horii T."/>
            <person name="Iida T."/>
            <person name="Fujita J."/>
            <person name="Nakamura S."/>
        </authorList>
    </citation>
    <scope>NUCLEOTIDE SEQUENCE [LARGE SCALE GENOMIC DNA]</scope>
    <source>
        <strain evidence="1 2">JCM 6396</strain>
    </source>
</reference>
<dbReference type="InterPro" id="IPR027417">
    <property type="entry name" value="P-loop_NTPase"/>
</dbReference>
<proteinExistence type="predicted"/>